<evidence type="ECO:0000256" key="2">
    <source>
        <dbReference type="ARBA" id="ARBA00022448"/>
    </source>
</evidence>
<dbReference type="InterPro" id="IPR024882">
    <property type="entry name" value="NUP58/p45/49"/>
</dbReference>
<comment type="caution">
    <text evidence="9">The sequence shown here is derived from an EMBL/GenBank/DDBJ whole genome shotgun (WGS) entry which is preliminary data.</text>
</comment>
<keyword evidence="10" id="KW-1185">Reference proteome</keyword>
<dbReference type="GO" id="GO:0051028">
    <property type="term" value="P:mRNA transport"/>
    <property type="evidence" value="ECO:0007669"/>
    <property type="project" value="UniProtKB-KW"/>
</dbReference>
<dbReference type="OrthoDB" id="2538017at2759"/>
<evidence type="ECO:0000313" key="10">
    <source>
        <dbReference type="Proteomes" id="UP000242877"/>
    </source>
</evidence>
<dbReference type="Proteomes" id="UP000242877">
    <property type="component" value="Unassembled WGS sequence"/>
</dbReference>
<comment type="subcellular location">
    <subcellularLocation>
        <location evidence="1">Nucleus</location>
        <location evidence="1">Nuclear pore complex</location>
    </subcellularLocation>
</comment>
<name>A0A167XQP9_9EURO</name>
<sequence length="528" mass="54244">MSLFDRVSLPGASKPADGAASSSGGLFGSGAQPAAAAPTGTGLFGSTPAAATTPGTSGSLFAQAGNSTNTAPTGTGLFGSANNNTATTSGSTGAGLFGSAAPASTTPSAGGLFGGAAPKPAGTGLFGSSTTNNASSTPAASSSLFGGNTQNNTTGGTGLFGAATANNNQQQGNTGLFGSSTTNTNNQQGNTGGDMFAHLNKPAGLGGFGATTNNNNTGLFGNANQQQQQQQQGPSLSTFGDKALGATTQQNTNNTVQGVKIDISDLVPTTKFDACNPELQNEIEKIDNMIQNQIKMCNEVSDLFPSITAQINPIPTDVEYVENRLETLQEALELDAAGIEACRNTVETDAAEAKLAFRTIDTMLLPLQYQTAPGDRWWSTNNTQRAGHSLRSALGARHTLLALPKDAEEDPSDRNGNMPANLVEYVSSRAENMAQSVDWYKQRLTDIELHVRDLEVSLTRQLNDAVARSRVGKNAAAMGYDPAQSQVAELAGALEDIEGAILSVAGRVGETKDQVNEMTLGPVAATLW</sequence>
<evidence type="ECO:0000256" key="8">
    <source>
        <dbReference type="SAM" id="MobiDB-lite"/>
    </source>
</evidence>
<evidence type="ECO:0000256" key="4">
    <source>
        <dbReference type="ARBA" id="ARBA00022927"/>
    </source>
</evidence>
<dbReference type="Pfam" id="PF13634">
    <property type="entry name" value="Nucleoporin_FG"/>
    <property type="match status" value="2"/>
</dbReference>
<dbReference type="VEuPathDB" id="FungiDB:AAP_03886"/>
<keyword evidence="3" id="KW-0509">mRNA transport</keyword>
<keyword evidence="6" id="KW-0906">Nuclear pore complex</keyword>
<feature type="compositionally biased region" description="Low complexity" evidence="8">
    <location>
        <begin position="11"/>
        <end position="25"/>
    </location>
</feature>
<reference evidence="9 10" key="1">
    <citation type="journal article" date="2016" name="Genome Biol. Evol.">
        <title>Divergent and convergent evolution of fungal pathogenicity.</title>
        <authorList>
            <person name="Shang Y."/>
            <person name="Xiao G."/>
            <person name="Zheng P."/>
            <person name="Cen K."/>
            <person name="Zhan S."/>
            <person name="Wang C."/>
        </authorList>
    </citation>
    <scope>NUCLEOTIDE SEQUENCE [LARGE SCALE GENOMIC DNA]</scope>
    <source>
        <strain evidence="9 10">ARSEF 7405</strain>
    </source>
</reference>
<dbReference type="InterPro" id="IPR025574">
    <property type="entry name" value="Nucleoporin_FG_rpt"/>
</dbReference>
<dbReference type="PANTHER" id="PTHR13437">
    <property type="entry name" value="NUCLEOPORIN P58/P45 NUCLEOPORIN-LIKE PROTEIN 1"/>
    <property type="match status" value="1"/>
</dbReference>
<dbReference type="GO" id="GO:0017056">
    <property type="term" value="F:structural constituent of nuclear pore"/>
    <property type="evidence" value="ECO:0007669"/>
    <property type="project" value="InterPro"/>
</dbReference>
<dbReference type="AlphaFoldDB" id="A0A167XQP9"/>
<evidence type="ECO:0000256" key="1">
    <source>
        <dbReference type="ARBA" id="ARBA00004567"/>
    </source>
</evidence>
<dbReference type="EMBL" id="AZGZ01000017">
    <property type="protein sequence ID" value="KZZ90356.1"/>
    <property type="molecule type" value="Genomic_DNA"/>
</dbReference>
<feature type="compositionally biased region" description="Low complexity" evidence="8">
    <location>
        <begin position="128"/>
        <end position="189"/>
    </location>
</feature>
<organism evidence="9 10">
    <name type="scientific">Ascosphaera apis ARSEF 7405</name>
    <dbReference type="NCBI Taxonomy" id="392613"/>
    <lineage>
        <taxon>Eukaryota</taxon>
        <taxon>Fungi</taxon>
        <taxon>Dikarya</taxon>
        <taxon>Ascomycota</taxon>
        <taxon>Pezizomycotina</taxon>
        <taxon>Eurotiomycetes</taxon>
        <taxon>Eurotiomycetidae</taxon>
        <taxon>Onygenales</taxon>
        <taxon>Ascosphaeraceae</taxon>
        <taxon>Ascosphaera</taxon>
    </lineage>
</organism>
<gene>
    <name evidence="9" type="ORF">AAP_03886</name>
</gene>
<evidence type="ECO:0000256" key="5">
    <source>
        <dbReference type="ARBA" id="ARBA00023010"/>
    </source>
</evidence>
<feature type="region of interest" description="Disordered" evidence="8">
    <location>
        <begin position="45"/>
        <end position="82"/>
    </location>
</feature>
<dbReference type="GO" id="GO:0015031">
    <property type="term" value="P:protein transport"/>
    <property type="evidence" value="ECO:0007669"/>
    <property type="project" value="UniProtKB-KW"/>
</dbReference>
<keyword evidence="7" id="KW-0539">Nucleus</keyword>
<evidence type="ECO:0000256" key="6">
    <source>
        <dbReference type="ARBA" id="ARBA00023132"/>
    </source>
</evidence>
<dbReference type="PANTHER" id="PTHR13437:SF2">
    <property type="entry name" value="NUCLEOPORIN P58_P45"/>
    <property type="match status" value="1"/>
</dbReference>
<keyword evidence="5" id="KW-0811">Translocation</keyword>
<protein>
    <recommendedName>
        <fullName evidence="11">Nucleoporin NUP49/NSP49</fullName>
    </recommendedName>
</protein>
<keyword evidence="2" id="KW-0813">Transport</keyword>
<accession>A0A167XQP9</accession>
<feature type="compositionally biased region" description="Polar residues" evidence="8">
    <location>
        <begin position="64"/>
        <end position="73"/>
    </location>
</feature>
<keyword evidence="4" id="KW-0653">Protein transport</keyword>
<proteinExistence type="predicted"/>
<dbReference type="Pfam" id="PF21121">
    <property type="entry name" value="Nup49_C"/>
    <property type="match status" value="1"/>
</dbReference>
<feature type="region of interest" description="Disordered" evidence="8">
    <location>
        <begin position="1"/>
        <end position="25"/>
    </location>
</feature>
<dbReference type="GO" id="GO:0005643">
    <property type="term" value="C:nuclear pore"/>
    <property type="evidence" value="ECO:0007669"/>
    <property type="project" value="UniProtKB-SubCell"/>
</dbReference>
<dbReference type="GO" id="GO:0008139">
    <property type="term" value="F:nuclear localization sequence binding"/>
    <property type="evidence" value="ECO:0007669"/>
    <property type="project" value="InterPro"/>
</dbReference>
<evidence type="ECO:0008006" key="11">
    <source>
        <dbReference type="Google" id="ProtNLM"/>
    </source>
</evidence>
<evidence type="ECO:0000256" key="3">
    <source>
        <dbReference type="ARBA" id="ARBA00022816"/>
    </source>
</evidence>
<evidence type="ECO:0000256" key="7">
    <source>
        <dbReference type="ARBA" id="ARBA00023242"/>
    </source>
</evidence>
<feature type="compositionally biased region" description="Low complexity" evidence="8">
    <location>
        <begin position="45"/>
        <end position="59"/>
    </location>
</feature>
<evidence type="ECO:0000313" key="9">
    <source>
        <dbReference type="EMBL" id="KZZ90356.1"/>
    </source>
</evidence>
<feature type="region of interest" description="Disordered" evidence="8">
    <location>
        <begin position="124"/>
        <end position="193"/>
    </location>
</feature>